<accession>A0A494J8Y7</accession>
<dbReference type="GO" id="GO:0004519">
    <property type="term" value="F:endonuclease activity"/>
    <property type="evidence" value="ECO:0007669"/>
    <property type="project" value="UniProtKB-KW"/>
</dbReference>
<dbReference type="InterPro" id="IPR003615">
    <property type="entry name" value="HNH_nuc"/>
</dbReference>
<gene>
    <name evidence="2" type="ORF">AYC66_11790</name>
    <name evidence="3" type="ORF">BAY09_12740</name>
</gene>
<sequence length="342" mass="39575">MNLNFQDNDPSLESQWRSLILFGKNSATYKFAFGKALLDFITQEKTTVSLKDLAPLYAKNILSHLTENDKQGAARSSTFLNSCREYLSHNISYDQLLNTTEKYGFQNVIDAFQNINGGTINDLFYHKDFSNGSKNIILTYNLLSLKESVQFTNLEQEIEARWKLVETAWNLNINPNALQVQYDDTENFLFVENNLMRRKNLTSVRDALNGYQKGKCFFSFKDISIVEKKANICSVDHFFPHAYKAYFSNSGININGIWNLVLVDTTINGEKSSKIPEIQYLERLHKRNEFYITSKHPLGETIINQTGKTLSDRRKFLQKQYDLCLNLSIQRWKPSTELEALF</sequence>
<evidence type="ECO:0000313" key="2">
    <source>
        <dbReference type="EMBL" id="AQX51317.1"/>
    </source>
</evidence>
<reference evidence="2 4" key="1">
    <citation type="submission" date="2016-02" db="EMBL/GenBank/DDBJ databases">
        <authorList>
            <person name="Nicholson A.C."/>
            <person name="Humrighouse B.W."/>
            <person name="Loparev V."/>
            <person name="Emery B."/>
            <person name="Graziano J."/>
            <person name="McQuiston J.R."/>
        </authorList>
    </citation>
    <scope>NUCLEOTIDE SEQUENCE [LARGE SCALE GENOMIC DNA]</scope>
    <source>
        <strain evidence="2 4">E6809</strain>
    </source>
</reference>
<evidence type="ECO:0000313" key="4">
    <source>
        <dbReference type="Proteomes" id="UP000189738"/>
    </source>
</evidence>
<keyword evidence="3" id="KW-0255">Endonuclease</keyword>
<name>A0A494J8Y7_9FLAO</name>
<protein>
    <submittedName>
        <fullName evidence="3">HNH endonuclease</fullName>
    </submittedName>
</protein>
<keyword evidence="3" id="KW-0378">Hydrolase</keyword>
<feature type="domain" description="HNH nuclease" evidence="1">
    <location>
        <begin position="216"/>
        <end position="276"/>
    </location>
</feature>
<dbReference type="EMBL" id="CP014339">
    <property type="protein sequence ID" value="AQX51317.1"/>
    <property type="molecule type" value="Genomic_DNA"/>
</dbReference>
<keyword evidence="3" id="KW-0540">Nuclease</keyword>
<organism evidence="3">
    <name type="scientific">Elizabethkingia anophelis</name>
    <dbReference type="NCBI Taxonomy" id="1117645"/>
    <lineage>
        <taxon>Bacteria</taxon>
        <taxon>Pseudomonadati</taxon>
        <taxon>Bacteroidota</taxon>
        <taxon>Flavobacteriia</taxon>
        <taxon>Flavobacteriales</taxon>
        <taxon>Weeksellaceae</taxon>
        <taxon>Elizabethkingia</taxon>
    </lineage>
</organism>
<reference evidence="3" key="2">
    <citation type="submission" date="2016-06" db="EMBL/GenBank/DDBJ databases">
        <authorList>
            <person name="Nicholson A.C."/>
        </authorList>
    </citation>
    <scope>NUCLEOTIDE SEQUENCE [LARGE SCALE GENOMIC DNA]</scope>
    <source>
        <strain evidence="3">E6809</strain>
    </source>
</reference>
<proteinExistence type="predicted"/>
<dbReference type="Pfam" id="PF13395">
    <property type="entry name" value="HNH_4"/>
    <property type="match status" value="1"/>
</dbReference>
<evidence type="ECO:0000259" key="1">
    <source>
        <dbReference type="Pfam" id="PF13395"/>
    </source>
</evidence>
<dbReference type="EMBL" id="MAHS01000003">
    <property type="protein sequence ID" value="OPB52038.1"/>
    <property type="molecule type" value="Genomic_DNA"/>
</dbReference>
<dbReference type="Proteomes" id="UP000189738">
    <property type="component" value="Chromosome"/>
</dbReference>
<dbReference type="RefSeq" id="WP_078719912.1">
    <property type="nucleotide sequence ID" value="NZ_CP014339.1"/>
</dbReference>
<evidence type="ECO:0000313" key="3">
    <source>
        <dbReference type="EMBL" id="OPB52038.1"/>
    </source>
</evidence>
<dbReference type="AlphaFoldDB" id="A0A494J8Y7"/>